<reference evidence="1" key="1">
    <citation type="submission" date="2019-10" db="EMBL/GenBank/DDBJ databases">
        <title>Rhizobium leguminosarum symbiovar viciae collection.</title>
        <authorList>
            <person name="Boivin S."/>
            <person name="Lepetit M."/>
        </authorList>
    </citation>
    <scope>NUCLEOTIDE SEQUENCE</scope>
    <source>
        <strain evidence="1">L143</strain>
    </source>
</reference>
<gene>
    <name evidence="1" type="ORF">GFL91_20100</name>
</gene>
<accession>A0A8I2KGT8</accession>
<dbReference type="Proteomes" id="UP000662259">
    <property type="component" value="Unassembled WGS sequence"/>
</dbReference>
<protein>
    <recommendedName>
        <fullName evidence="3">Outer membrane protein beta-barrel domain-containing protein</fullName>
    </recommendedName>
</protein>
<dbReference type="AlphaFoldDB" id="A0A8I2KGT8"/>
<evidence type="ECO:0000313" key="2">
    <source>
        <dbReference type="Proteomes" id="UP000662259"/>
    </source>
</evidence>
<evidence type="ECO:0000313" key="1">
    <source>
        <dbReference type="EMBL" id="NKM47232.1"/>
    </source>
</evidence>
<comment type="caution">
    <text evidence="1">The sequence shown here is derived from an EMBL/GenBank/DDBJ whole genome shotgun (WGS) entry which is preliminary data.</text>
</comment>
<evidence type="ECO:0008006" key="3">
    <source>
        <dbReference type="Google" id="ProtNLM"/>
    </source>
</evidence>
<dbReference type="EMBL" id="WIEZ01000011">
    <property type="protein sequence ID" value="NKM47232.1"/>
    <property type="molecule type" value="Genomic_DNA"/>
</dbReference>
<name>A0A8I2KGT8_RHILV</name>
<organism evidence="1 2">
    <name type="scientific">Rhizobium leguminosarum bv. viciae</name>
    <dbReference type="NCBI Taxonomy" id="387"/>
    <lineage>
        <taxon>Bacteria</taxon>
        <taxon>Pseudomonadati</taxon>
        <taxon>Pseudomonadota</taxon>
        <taxon>Alphaproteobacteria</taxon>
        <taxon>Hyphomicrobiales</taxon>
        <taxon>Rhizobiaceae</taxon>
        <taxon>Rhizobium/Agrobacterium group</taxon>
        <taxon>Rhizobium</taxon>
    </lineage>
</organism>
<sequence>MIGYPFRRESFPAIAGAMKDRGCWMIEMKSVYCGLALALAAAPAAAADMSGPRSVIADSGWKFQVTIDGWLAGLNGDIGVRGLPAAAVDVSPLDVLEDLDGVFAGSFQAAGDSWLLYTDVMWAKISTDADFGPFGGTADFEQTQIVATALVGYELPINVANMQLYATGGLRYQHNKVELGIDPVFFPAIDRSGSQSWADPIVGLTMHYDITNKWFVDVMADVGGFGVASDITLQGTATVGYNWTDSLASSFGYKALYTDYEDGGFQYDATQHGVFTRLAVKF</sequence>
<proteinExistence type="predicted"/>